<dbReference type="GO" id="GO:0004497">
    <property type="term" value="F:monooxygenase activity"/>
    <property type="evidence" value="ECO:0007669"/>
    <property type="project" value="InterPro"/>
</dbReference>
<dbReference type="SUPFAM" id="SSF48264">
    <property type="entry name" value="Cytochrome P450"/>
    <property type="match status" value="1"/>
</dbReference>
<dbReference type="AlphaFoldDB" id="A0A077M5B6"/>
<gene>
    <name evidence="2" type="ORF">BN12_4160026</name>
</gene>
<feature type="compositionally biased region" description="Low complexity" evidence="1">
    <location>
        <begin position="209"/>
        <end position="232"/>
    </location>
</feature>
<evidence type="ECO:0008006" key="4">
    <source>
        <dbReference type="Google" id="ProtNLM"/>
    </source>
</evidence>
<dbReference type="Gene3D" id="1.10.630.10">
    <property type="entry name" value="Cytochrome P450"/>
    <property type="match status" value="1"/>
</dbReference>
<feature type="compositionally biased region" description="Basic residues" evidence="1">
    <location>
        <begin position="375"/>
        <end position="385"/>
    </location>
</feature>
<evidence type="ECO:0000256" key="1">
    <source>
        <dbReference type="SAM" id="MobiDB-lite"/>
    </source>
</evidence>
<organism evidence="2 3">
    <name type="scientific">Nostocoides japonicum T1-X7</name>
    <dbReference type="NCBI Taxonomy" id="1194083"/>
    <lineage>
        <taxon>Bacteria</taxon>
        <taxon>Bacillati</taxon>
        <taxon>Actinomycetota</taxon>
        <taxon>Actinomycetes</taxon>
        <taxon>Micrococcales</taxon>
        <taxon>Intrasporangiaceae</taxon>
        <taxon>Nostocoides</taxon>
    </lineage>
</organism>
<feature type="compositionally biased region" description="Basic and acidic residues" evidence="1">
    <location>
        <begin position="319"/>
        <end position="331"/>
    </location>
</feature>
<feature type="compositionally biased region" description="Low complexity" evidence="1">
    <location>
        <begin position="261"/>
        <end position="270"/>
    </location>
</feature>
<dbReference type="GO" id="GO:0020037">
    <property type="term" value="F:heme binding"/>
    <property type="evidence" value="ECO:0007669"/>
    <property type="project" value="InterPro"/>
</dbReference>
<feature type="region of interest" description="Disordered" evidence="1">
    <location>
        <begin position="180"/>
        <end position="385"/>
    </location>
</feature>
<dbReference type="EMBL" id="CAJB01000353">
    <property type="protein sequence ID" value="CCH79349.1"/>
    <property type="molecule type" value="Genomic_DNA"/>
</dbReference>
<dbReference type="Proteomes" id="UP000035721">
    <property type="component" value="Unassembled WGS sequence"/>
</dbReference>
<comment type="caution">
    <text evidence="2">The sequence shown here is derived from an EMBL/GenBank/DDBJ whole genome shotgun (WGS) entry which is preliminary data.</text>
</comment>
<dbReference type="STRING" id="1194083.BN12_4160026"/>
<dbReference type="GO" id="GO:0005506">
    <property type="term" value="F:iron ion binding"/>
    <property type="evidence" value="ECO:0007669"/>
    <property type="project" value="InterPro"/>
</dbReference>
<reference evidence="2 3" key="1">
    <citation type="journal article" date="2013" name="ISME J.">
        <title>A metabolic model for members of the genus Tetrasphaera involved in enhanced biological phosphorus removal.</title>
        <authorList>
            <person name="Kristiansen R."/>
            <person name="Nguyen H.T.T."/>
            <person name="Saunders A.M."/>
            <person name="Nielsen J.L."/>
            <person name="Wimmer R."/>
            <person name="Le V.Q."/>
            <person name="McIlroy S.J."/>
            <person name="Petrovski S."/>
            <person name="Seviour R.J."/>
            <person name="Calteau A."/>
            <person name="Nielsen K.L."/>
            <person name="Nielsen P.H."/>
        </authorList>
    </citation>
    <scope>NUCLEOTIDE SEQUENCE [LARGE SCALE GENOMIC DNA]</scope>
    <source>
        <strain evidence="2 3">T1-X7</strain>
    </source>
</reference>
<proteinExistence type="predicted"/>
<feature type="compositionally biased region" description="Basic and acidic residues" evidence="1">
    <location>
        <begin position="242"/>
        <end position="255"/>
    </location>
</feature>
<evidence type="ECO:0000313" key="2">
    <source>
        <dbReference type="EMBL" id="CCH79349.1"/>
    </source>
</evidence>
<dbReference type="GO" id="GO:0016705">
    <property type="term" value="F:oxidoreductase activity, acting on paired donors, with incorporation or reduction of molecular oxygen"/>
    <property type="evidence" value="ECO:0007669"/>
    <property type="project" value="InterPro"/>
</dbReference>
<keyword evidence="3" id="KW-1185">Reference proteome</keyword>
<protein>
    <recommendedName>
        <fullName evidence="4">Cytochrome P450</fullName>
    </recommendedName>
</protein>
<dbReference type="InterPro" id="IPR036396">
    <property type="entry name" value="Cyt_P450_sf"/>
</dbReference>
<accession>A0A077M5B6</accession>
<name>A0A077M5B6_9MICO</name>
<evidence type="ECO:0000313" key="3">
    <source>
        <dbReference type="Proteomes" id="UP000035721"/>
    </source>
</evidence>
<sequence>MAGMRSRRPELAVALLRHGYGYSDGLRERIGVGGATEAPSLPVRLLGSPALLVAGPVGVEAFTDVSRVRRHGATPGVVANVLFGHGAVHALDDEAHRVRKQLFVEVLDADGVARLVRSVCDGWEHLIERAVAGTTMSVEETSARVIGHAALDWAGIEVPTPVGDRVIRWWAEEVDGFGVVGPPRLSPSPTGPAPQRRVGSRPDPRRPRAPVLPARRIAARPGGPLARRAGRGAAVGDGRGGPAERHAAGHGDLSVRRLRRPPALGAAVVAGPGGGRDRRRCLRPRVGPLRAGRHRGRPRGPPGVPLRPAARRPIPPRPGDPRSPGRRERPGPPRRRRHAPGPADVARAPALRSRTLPLRRPGHRRGGRAHPSGRWIRRRRTPVPR</sequence>